<gene>
    <name evidence="1" type="ORF">DY000_02039068</name>
</gene>
<organism evidence="1 2">
    <name type="scientific">Brassica cretica</name>
    <name type="common">Mustard</name>
    <dbReference type="NCBI Taxonomy" id="69181"/>
    <lineage>
        <taxon>Eukaryota</taxon>
        <taxon>Viridiplantae</taxon>
        <taxon>Streptophyta</taxon>
        <taxon>Embryophyta</taxon>
        <taxon>Tracheophyta</taxon>
        <taxon>Spermatophyta</taxon>
        <taxon>Magnoliopsida</taxon>
        <taxon>eudicotyledons</taxon>
        <taxon>Gunneridae</taxon>
        <taxon>Pentapetalae</taxon>
        <taxon>rosids</taxon>
        <taxon>malvids</taxon>
        <taxon>Brassicales</taxon>
        <taxon>Brassicaceae</taxon>
        <taxon>Brassiceae</taxon>
        <taxon>Brassica</taxon>
    </lineage>
</organism>
<proteinExistence type="predicted"/>
<accession>A0ABQ7BQN9</accession>
<dbReference type="EMBL" id="QGKV02001507">
    <property type="protein sequence ID" value="KAF3534170.1"/>
    <property type="molecule type" value="Genomic_DNA"/>
</dbReference>
<evidence type="ECO:0000313" key="2">
    <source>
        <dbReference type="Proteomes" id="UP000266723"/>
    </source>
</evidence>
<reference evidence="1 2" key="1">
    <citation type="journal article" date="2020" name="BMC Genomics">
        <title>Intraspecific diversification of the crop wild relative Brassica cretica Lam. using demographic model selection.</title>
        <authorList>
            <person name="Kioukis A."/>
            <person name="Michalopoulou V.A."/>
            <person name="Briers L."/>
            <person name="Pirintsos S."/>
            <person name="Studholme D.J."/>
            <person name="Pavlidis P."/>
            <person name="Sarris P.F."/>
        </authorList>
    </citation>
    <scope>NUCLEOTIDE SEQUENCE [LARGE SCALE GENOMIC DNA]</scope>
    <source>
        <strain evidence="2">cv. PFS-1207/04</strain>
    </source>
</reference>
<keyword evidence="2" id="KW-1185">Reference proteome</keyword>
<name>A0ABQ7BQN9_BRACR</name>
<evidence type="ECO:0000313" key="1">
    <source>
        <dbReference type="EMBL" id="KAF3534170.1"/>
    </source>
</evidence>
<sequence>MLLSNTRTLTKKKVTLEQFLDWAIALLSLALEPALESATLGEASTEWPALSSKYIGCKKHHKEVVRKSIIASKYATPPVVTLFPTDKDESGNKEPASSYYSRVFGGCPVDFFRISISIGDLNNPSLGHA</sequence>
<protein>
    <submittedName>
        <fullName evidence="1">Uncharacterized protein</fullName>
    </submittedName>
</protein>
<dbReference type="Proteomes" id="UP000266723">
    <property type="component" value="Unassembled WGS sequence"/>
</dbReference>
<comment type="caution">
    <text evidence="1">The sequence shown here is derived from an EMBL/GenBank/DDBJ whole genome shotgun (WGS) entry which is preliminary data.</text>
</comment>